<accession>A0A1L9PA93</accession>
<sequence>MTCTTYSSMCEQCKSHYTKLREQGRQAASLEYKAGTYPMVFKCKTLVKTVTEVPTVENIEVVLKEVKKRLKKHYKKKKKEEFGVYIDGYHKLKGNLLTIYTNVLIDFPCKIDQDDDARIWALSYFPVEVKYKQPQHLQNGNSAADTDSRDSKTDQTVHLLWADWEVVYPRNEHHLCETRLEFFMKEDGPMSSIITREE</sequence>
<proteinExistence type="predicted"/>
<dbReference type="EMBL" id="KV878126">
    <property type="protein sequence ID" value="OJI98431.1"/>
    <property type="molecule type" value="Genomic_DNA"/>
</dbReference>
<evidence type="ECO:0000313" key="1">
    <source>
        <dbReference type="EMBL" id="OJI98431.1"/>
    </source>
</evidence>
<gene>
    <name evidence="1" type="ORF">ASPVEDRAFT_80078</name>
</gene>
<dbReference type="AlphaFoldDB" id="A0A1L9PA93"/>
<dbReference type="OrthoDB" id="4481983at2759"/>
<protein>
    <submittedName>
        <fullName evidence="1">Uncharacterized protein</fullName>
    </submittedName>
</protein>
<reference evidence="2" key="1">
    <citation type="journal article" date="2017" name="Genome Biol.">
        <title>Comparative genomics reveals high biological diversity and specific adaptations in the industrially and medically important fungal genus Aspergillus.</title>
        <authorList>
            <person name="de Vries R.P."/>
            <person name="Riley R."/>
            <person name="Wiebenga A."/>
            <person name="Aguilar-Osorio G."/>
            <person name="Amillis S."/>
            <person name="Uchima C.A."/>
            <person name="Anderluh G."/>
            <person name="Asadollahi M."/>
            <person name="Askin M."/>
            <person name="Barry K."/>
            <person name="Battaglia E."/>
            <person name="Bayram O."/>
            <person name="Benocci T."/>
            <person name="Braus-Stromeyer S.A."/>
            <person name="Caldana C."/>
            <person name="Canovas D."/>
            <person name="Cerqueira G.C."/>
            <person name="Chen F."/>
            <person name="Chen W."/>
            <person name="Choi C."/>
            <person name="Clum A."/>
            <person name="Dos Santos R.A."/>
            <person name="Damasio A.R."/>
            <person name="Diallinas G."/>
            <person name="Emri T."/>
            <person name="Fekete E."/>
            <person name="Flipphi M."/>
            <person name="Freyberg S."/>
            <person name="Gallo A."/>
            <person name="Gournas C."/>
            <person name="Habgood R."/>
            <person name="Hainaut M."/>
            <person name="Harispe M.L."/>
            <person name="Henrissat B."/>
            <person name="Hilden K.S."/>
            <person name="Hope R."/>
            <person name="Hossain A."/>
            <person name="Karabika E."/>
            <person name="Karaffa L."/>
            <person name="Karanyi Z."/>
            <person name="Krasevec N."/>
            <person name="Kuo A."/>
            <person name="Kusch H."/>
            <person name="LaButti K."/>
            <person name="Lagendijk E.L."/>
            <person name="Lapidus A."/>
            <person name="Levasseur A."/>
            <person name="Lindquist E."/>
            <person name="Lipzen A."/>
            <person name="Logrieco A.F."/>
            <person name="MacCabe A."/>
            <person name="Maekelae M.R."/>
            <person name="Malavazi I."/>
            <person name="Melin P."/>
            <person name="Meyer V."/>
            <person name="Mielnichuk N."/>
            <person name="Miskei M."/>
            <person name="Molnar A.P."/>
            <person name="Mule G."/>
            <person name="Ngan C.Y."/>
            <person name="Orejas M."/>
            <person name="Orosz E."/>
            <person name="Ouedraogo J.P."/>
            <person name="Overkamp K.M."/>
            <person name="Park H.-S."/>
            <person name="Perrone G."/>
            <person name="Piumi F."/>
            <person name="Punt P.J."/>
            <person name="Ram A.F."/>
            <person name="Ramon A."/>
            <person name="Rauscher S."/>
            <person name="Record E."/>
            <person name="Riano-Pachon D.M."/>
            <person name="Robert V."/>
            <person name="Roehrig J."/>
            <person name="Ruller R."/>
            <person name="Salamov A."/>
            <person name="Salih N.S."/>
            <person name="Samson R.A."/>
            <person name="Sandor E."/>
            <person name="Sanguinetti M."/>
            <person name="Schuetze T."/>
            <person name="Sepcic K."/>
            <person name="Shelest E."/>
            <person name="Sherlock G."/>
            <person name="Sophianopoulou V."/>
            <person name="Squina F.M."/>
            <person name="Sun H."/>
            <person name="Susca A."/>
            <person name="Todd R.B."/>
            <person name="Tsang A."/>
            <person name="Unkles S.E."/>
            <person name="van de Wiele N."/>
            <person name="van Rossen-Uffink D."/>
            <person name="Oliveira J.V."/>
            <person name="Vesth T.C."/>
            <person name="Visser J."/>
            <person name="Yu J.-H."/>
            <person name="Zhou M."/>
            <person name="Andersen M.R."/>
            <person name="Archer D.B."/>
            <person name="Baker S.E."/>
            <person name="Benoit I."/>
            <person name="Brakhage A.A."/>
            <person name="Braus G.H."/>
            <person name="Fischer R."/>
            <person name="Frisvad J.C."/>
            <person name="Goldman G.H."/>
            <person name="Houbraken J."/>
            <person name="Oakley B."/>
            <person name="Pocsi I."/>
            <person name="Scazzocchio C."/>
            <person name="Seiboth B."/>
            <person name="vanKuyk P.A."/>
            <person name="Wortman J."/>
            <person name="Dyer P.S."/>
            <person name="Grigoriev I.V."/>
        </authorList>
    </citation>
    <scope>NUCLEOTIDE SEQUENCE [LARGE SCALE GENOMIC DNA]</scope>
    <source>
        <strain evidence="2">CBS 583.65</strain>
    </source>
</reference>
<name>A0A1L9PA93_ASPVE</name>
<dbReference type="VEuPathDB" id="FungiDB:ASPVEDRAFT_80078"/>
<dbReference type="Proteomes" id="UP000184073">
    <property type="component" value="Unassembled WGS sequence"/>
</dbReference>
<evidence type="ECO:0000313" key="2">
    <source>
        <dbReference type="Proteomes" id="UP000184073"/>
    </source>
</evidence>
<organism evidence="1 2">
    <name type="scientific">Aspergillus versicolor CBS 583.65</name>
    <dbReference type="NCBI Taxonomy" id="1036611"/>
    <lineage>
        <taxon>Eukaryota</taxon>
        <taxon>Fungi</taxon>
        <taxon>Dikarya</taxon>
        <taxon>Ascomycota</taxon>
        <taxon>Pezizomycotina</taxon>
        <taxon>Eurotiomycetes</taxon>
        <taxon>Eurotiomycetidae</taxon>
        <taxon>Eurotiales</taxon>
        <taxon>Aspergillaceae</taxon>
        <taxon>Aspergillus</taxon>
        <taxon>Aspergillus subgen. Nidulantes</taxon>
    </lineage>
</organism>
<dbReference type="RefSeq" id="XP_040664194.1">
    <property type="nucleotide sequence ID" value="XM_040816810.1"/>
</dbReference>
<dbReference type="GeneID" id="63732321"/>
<keyword evidence="2" id="KW-1185">Reference proteome</keyword>